<evidence type="ECO:0000313" key="1">
    <source>
        <dbReference type="EMBL" id="PWU69390.1"/>
    </source>
</evidence>
<proteinExistence type="predicted"/>
<comment type="caution">
    <text evidence="1">The sequence shown here is derived from an EMBL/GenBank/DDBJ whole genome shotgun (WGS) entry which is preliminary data.</text>
</comment>
<dbReference type="EMBL" id="QGTD01000005">
    <property type="protein sequence ID" value="PWU69390.1"/>
    <property type="molecule type" value="Genomic_DNA"/>
</dbReference>
<dbReference type="OrthoDB" id="2970628at2"/>
<dbReference type="Gene3D" id="3.40.50.720">
    <property type="entry name" value="NAD(P)-binding Rossmann-like Domain"/>
    <property type="match status" value="1"/>
</dbReference>
<keyword evidence="2" id="KW-1185">Reference proteome</keyword>
<name>A0A317L318_9BACI</name>
<evidence type="ECO:0000313" key="2">
    <source>
        <dbReference type="Proteomes" id="UP000245624"/>
    </source>
</evidence>
<gene>
    <name evidence="1" type="ORF">DLJ74_05270</name>
</gene>
<dbReference type="SUPFAM" id="SSF51735">
    <property type="entry name" value="NAD(P)-binding Rossmann-fold domains"/>
    <property type="match status" value="1"/>
</dbReference>
<reference evidence="1 2" key="1">
    <citation type="submission" date="2018-05" db="EMBL/GenBank/DDBJ databases">
        <title>Genomic analysis of Gracilibacillus dipsosauri DD1 reveals novel features of a salt-tolerant amylase.</title>
        <authorList>
            <person name="Deutch C.E."/>
            <person name="Yang S."/>
        </authorList>
    </citation>
    <scope>NUCLEOTIDE SEQUENCE [LARGE SCALE GENOMIC DNA]</scope>
    <source>
        <strain evidence="1 2">DD1</strain>
    </source>
</reference>
<organism evidence="1 2">
    <name type="scientific">Gracilibacillus dipsosauri</name>
    <dbReference type="NCBI Taxonomy" id="178340"/>
    <lineage>
        <taxon>Bacteria</taxon>
        <taxon>Bacillati</taxon>
        <taxon>Bacillota</taxon>
        <taxon>Bacilli</taxon>
        <taxon>Bacillales</taxon>
        <taxon>Bacillaceae</taxon>
        <taxon>Gracilibacillus</taxon>
    </lineage>
</organism>
<dbReference type="InterPro" id="IPR036291">
    <property type="entry name" value="NAD(P)-bd_dom_sf"/>
</dbReference>
<dbReference type="RefSeq" id="WP_109983634.1">
    <property type="nucleotide sequence ID" value="NZ_JAJUIE010000016.1"/>
</dbReference>
<protein>
    <recommendedName>
        <fullName evidence="3">Gfo/Idh/MocA-like oxidoreductase N-terminal domain-containing protein</fullName>
    </recommendedName>
</protein>
<dbReference type="Proteomes" id="UP000245624">
    <property type="component" value="Unassembled WGS sequence"/>
</dbReference>
<accession>A0A317L318</accession>
<dbReference type="AlphaFoldDB" id="A0A317L318"/>
<evidence type="ECO:0008006" key="3">
    <source>
        <dbReference type="Google" id="ProtNLM"/>
    </source>
</evidence>
<sequence>MVFQKVAIVGWNQEVNAYISFLKDGLIENVEVIAIYDKDKSMKRVVNYHYPEIPFYHDYKEMMRKETVDAVLSFHPSLLHTR</sequence>